<dbReference type="OrthoDB" id="10632035at2759"/>
<reference evidence="3" key="3">
    <citation type="submission" date="2015-06" db="UniProtKB">
        <authorList>
            <consortium name="EnsemblProtists"/>
        </authorList>
    </citation>
    <scope>IDENTIFICATION</scope>
</reference>
<evidence type="ECO:0000313" key="2">
    <source>
        <dbReference type="EMBL" id="EKX36652.1"/>
    </source>
</evidence>
<organism evidence="2">
    <name type="scientific">Guillardia theta (strain CCMP2712)</name>
    <name type="common">Cryptophyte</name>
    <dbReference type="NCBI Taxonomy" id="905079"/>
    <lineage>
        <taxon>Eukaryota</taxon>
        <taxon>Cryptophyceae</taxon>
        <taxon>Pyrenomonadales</taxon>
        <taxon>Geminigeraceae</taxon>
        <taxon>Guillardia</taxon>
    </lineage>
</organism>
<reference evidence="2 4" key="1">
    <citation type="journal article" date="2012" name="Nature">
        <title>Algal genomes reveal evolutionary mosaicism and the fate of nucleomorphs.</title>
        <authorList>
            <consortium name="DOE Joint Genome Institute"/>
            <person name="Curtis B.A."/>
            <person name="Tanifuji G."/>
            <person name="Burki F."/>
            <person name="Gruber A."/>
            <person name="Irimia M."/>
            <person name="Maruyama S."/>
            <person name="Arias M.C."/>
            <person name="Ball S.G."/>
            <person name="Gile G.H."/>
            <person name="Hirakawa Y."/>
            <person name="Hopkins J.F."/>
            <person name="Kuo A."/>
            <person name="Rensing S.A."/>
            <person name="Schmutz J."/>
            <person name="Symeonidi A."/>
            <person name="Elias M."/>
            <person name="Eveleigh R.J."/>
            <person name="Herman E.K."/>
            <person name="Klute M.J."/>
            <person name="Nakayama T."/>
            <person name="Obornik M."/>
            <person name="Reyes-Prieto A."/>
            <person name="Armbrust E.V."/>
            <person name="Aves S.J."/>
            <person name="Beiko R.G."/>
            <person name="Coutinho P."/>
            <person name="Dacks J.B."/>
            <person name="Durnford D.G."/>
            <person name="Fast N.M."/>
            <person name="Green B.R."/>
            <person name="Grisdale C.J."/>
            <person name="Hempel F."/>
            <person name="Henrissat B."/>
            <person name="Hoppner M.P."/>
            <person name="Ishida K."/>
            <person name="Kim E."/>
            <person name="Koreny L."/>
            <person name="Kroth P.G."/>
            <person name="Liu Y."/>
            <person name="Malik S.B."/>
            <person name="Maier U.G."/>
            <person name="McRose D."/>
            <person name="Mock T."/>
            <person name="Neilson J.A."/>
            <person name="Onodera N.T."/>
            <person name="Poole A.M."/>
            <person name="Pritham E.J."/>
            <person name="Richards T.A."/>
            <person name="Rocap G."/>
            <person name="Roy S.W."/>
            <person name="Sarai C."/>
            <person name="Schaack S."/>
            <person name="Shirato S."/>
            <person name="Slamovits C.H."/>
            <person name="Spencer D.F."/>
            <person name="Suzuki S."/>
            <person name="Worden A.Z."/>
            <person name="Zauner S."/>
            <person name="Barry K."/>
            <person name="Bell C."/>
            <person name="Bharti A.K."/>
            <person name="Crow J.A."/>
            <person name="Grimwood J."/>
            <person name="Kramer R."/>
            <person name="Lindquist E."/>
            <person name="Lucas S."/>
            <person name="Salamov A."/>
            <person name="McFadden G.I."/>
            <person name="Lane C.E."/>
            <person name="Keeling P.J."/>
            <person name="Gray M.W."/>
            <person name="Grigoriev I.V."/>
            <person name="Archibald J.M."/>
        </authorList>
    </citation>
    <scope>NUCLEOTIDE SEQUENCE</scope>
    <source>
        <strain evidence="2 4">CCMP2712</strain>
    </source>
</reference>
<keyword evidence="4" id="KW-1185">Reference proteome</keyword>
<dbReference type="HOGENOM" id="CLU_368219_0_0_1"/>
<dbReference type="AlphaFoldDB" id="L1IKJ5"/>
<dbReference type="EMBL" id="JH993070">
    <property type="protein sequence ID" value="EKX36652.1"/>
    <property type="molecule type" value="Genomic_DNA"/>
</dbReference>
<dbReference type="Proteomes" id="UP000011087">
    <property type="component" value="Unassembled WGS sequence"/>
</dbReference>
<evidence type="ECO:0000313" key="4">
    <source>
        <dbReference type="Proteomes" id="UP000011087"/>
    </source>
</evidence>
<sequence>MTSSHTSYSSWAQSGAPSARRPPEDWILLNRDSTWEAVMFDDAGCETVIDRCPTLSNQTWEGYVRKFDNSRLRSVCKNYMDRRVFLRNAINSLWPKLRSYDDTGLVNCHQHAYDTLQRLCNHQLTLFLSGSAGRMKRSLVKAILGIDTQHCPFSDKVTVRYRNNDAGQVLENEFVVFVHFRQDLTEEEISDNSLHPSIREHLRINGASFPFRSNSKKELVEVLGHHNEPMDCSWEDIRSSTLALVDSLEVFLGGASALVDGLEIVDGPTVKEVDIVATALKRQADGIVFVVNADEGFDWWPVRQALQYLPEGSVFIVVVSDGTEDAEVFSEARAKAAELKAPIFCVPGVNNRRAVLDRTISQMKALEGGLASFLERHAHARSQDMIRLASRFVKFLYDQVERTGALLERQPTEVLSWSWSREADEVVALQVRSLQESCLPRLLELQDQHEKTLRQVRLDYSRQRDEVRQLAEDHFRGLADKVPELAMHAQVSQRVGLTGAFSATTRCEFAHHVEQYLRCKLEEISERWTMDILLPQVEKKSSEVERHLGKQAHLQITEMEDIVAAVWGAAGQRDALQHAREKPNRISAISSALPFFSTRLISYWGVTNGFRSLIAVMCCNLMASYAYAFMGALGAAASSWLAIRSAGHETEKQIKQLIGDEIAKALRERAHECAESVADISMQPCKEAVDRFEVSFALELQEHRAAIDMAAMLLDSASDARAARVKRCSSFLDFLREAQRQISERQYELFQGVTPRQ</sequence>
<gene>
    <name evidence="2" type="ORF">GUITHDRAFT_165689</name>
</gene>
<reference evidence="4" key="2">
    <citation type="submission" date="2012-11" db="EMBL/GenBank/DDBJ databases">
        <authorList>
            <person name="Kuo A."/>
            <person name="Curtis B.A."/>
            <person name="Tanifuji G."/>
            <person name="Burki F."/>
            <person name="Gruber A."/>
            <person name="Irimia M."/>
            <person name="Maruyama S."/>
            <person name="Arias M.C."/>
            <person name="Ball S.G."/>
            <person name="Gile G.H."/>
            <person name="Hirakawa Y."/>
            <person name="Hopkins J.F."/>
            <person name="Rensing S.A."/>
            <person name="Schmutz J."/>
            <person name="Symeonidi A."/>
            <person name="Elias M."/>
            <person name="Eveleigh R.J."/>
            <person name="Herman E.K."/>
            <person name="Klute M.J."/>
            <person name="Nakayama T."/>
            <person name="Obornik M."/>
            <person name="Reyes-Prieto A."/>
            <person name="Armbrust E.V."/>
            <person name="Aves S.J."/>
            <person name="Beiko R.G."/>
            <person name="Coutinho P."/>
            <person name="Dacks J.B."/>
            <person name="Durnford D.G."/>
            <person name="Fast N.M."/>
            <person name="Green B.R."/>
            <person name="Grisdale C."/>
            <person name="Hempe F."/>
            <person name="Henrissat B."/>
            <person name="Hoppner M.P."/>
            <person name="Ishida K.-I."/>
            <person name="Kim E."/>
            <person name="Koreny L."/>
            <person name="Kroth P.G."/>
            <person name="Liu Y."/>
            <person name="Malik S.-B."/>
            <person name="Maier U.G."/>
            <person name="McRose D."/>
            <person name="Mock T."/>
            <person name="Neilson J.A."/>
            <person name="Onodera N.T."/>
            <person name="Poole A.M."/>
            <person name="Pritham E.J."/>
            <person name="Richards T.A."/>
            <person name="Rocap G."/>
            <person name="Roy S.W."/>
            <person name="Sarai C."/>
            <person name="Schaack S."/>
            <person name="Shirato S."/>
            <person name="Slamovits C.H."/>
            <person name="Spencer D.F."/>
            <person name="Suzuki S."/>
            <person name="Worden A.Z."/>
            <person name="Zauner S."/>
            <person name="Barry K."/>
            <person name="Bell C."/>
            <person name="Bharti A.K."/>
            <person name="Crow J.A."/>
            <person name="Grimwood J."/>
            <person name="Kramer R."/>
            <person name="Lindquist E."/>
            <person name="Lucas S."/>
            <person name="Salamov A."/>
            <person name="McFadden G.I."/>
            <person name="Lane C.E."/>
            <person name="Keeling P.J."/>
            <person name="Gray M.W."/>
            <person name="Grigoriev I.V."/>
            <person name="Archibald J.M."/>
        </authorList>
    </citation>
    <scope>NUCLEOTIDE SEQUENCE</scope>
    <source>
        <strain evidence="4">CCMP2712</strain>
    </source>
</reference>
<feature type="region of interest" description="Disordered" evidence="1">
    <location>
        <begin position="1"/>
        <end position="23"/>
    </location>
</feature>
<dbReference type="PaxDb" id="55529-EKX36652"/>
<dbReference type="GeneID" id="17293355"/>
<protein>
    <submittedName>
        <fullName evidence="2 3">Uncharacterized protein</fullName>
    </submittedName>
</protein>
<accession>L1IKJ5</accession>
<feature type="compositionally biased region" description="Polar residues" evidence="1">
    <location>
        <begin position="1"/>
        <end position="16"/>
    </location>
</feature>
<dbReference type="EnsemblProtists" id="EKX36652">
    <property type="protein sequence ID" value="EKX36652"/>
    <property type="gene ID" value="GUITHDRAFT_165689"/>
</dbReference>
<dbReference type="RefSeq" id="XP_005823632.1">
    <property type="nucleotide sequence ID" value="XM_005823575.1"/>
</dbReference>
<evidence type="ECO:0000313" key="3">
    <source>
        <dbReference type="EnsemblProtists" id="EKX36652"/>
    </source>
</evidence>
<name>L1IKJ5_GUITC</name>
<proteinExistence type="predicted"/>
<evidence type="ECO:0000256" key="1">
    <source>
        <dbReference type="SAM" id="MobiDB-lite"/>
    </source>
</evidence>
<dbReference type="KEGG" id="gtt:GUITHDRAFT_165689"/>